<dbReference type="STRING" id="109376.A0A0D3A913"/>
<feature type="compositionally biased region" description="Polar residues" evidence="1">
    <location>
        <begin position="335"/>
        <end position="348"/>
    </location>
</feature>
<dbReference type="EnsemblPlants" id="Bo1g072480.1">
    <property type="protein sequence ID" value="Bo1g072480.1"/>
    <property type="gene ID" value="Bo1g072480"/>
</dbReference>
<proteinExistence type="predicted"/>
<reference evidence="2" key="2">
    <citation type="submission" date="2015-03" db="UniProtKB">
        <authorList>
            <consortium name="EnsemblPlants"/>
        </authorList>
    </citation>
    <scope>IDENTIFICATION</scope>
</reference>
<dbReference type="AlphaFoldDB" id="A0A0D3A913"/>
<name>A0A0D3A913_BRAOL</name>
<evidence type="ECO:0000313" key="3">
    <source>
        <dbReference type="Proteomes" id="UP000032141"/>
    </source>
</evidence>
<feature type="compositionally biased region" description="Basic residues" evidence="1">
    <location>
        <begin position="188"/>
        <end position="199"/>
    </location>
</feature>
<dbReference type="HOGENOM" id="CLU_585762_0_0_1"/>
<feature type="region of interest" description="Disordered" evidence="1">
    <location>
        <begin position="325"/>
        <end position="353"/>
    </location>
</feature>
<dbReference type="Gramene" id="Bo1g072480.1">
    <property type="protein sequence ID" value="Bo1g072480.1"/>
    <property type="gene ID" value="Bo1g072480"/>
</dbReference>
<evidence type="ECO:0000313" key="2">
    <source>
        <dbReference type="EnsemblPlants" id="Bo1g072480.1"/>
    </source>
</evidence>
<keyword evidence="3" id="KW-1185">Reference proteome</keyword>
<organism evidence="2 3">
    <name type="scientific">Brassica oleracea var. oleracea</name>
    <dbReference type="NCBI Taxonomy" id="109376"/>
    <lineage>
        <taxon>Eukaryota</taxon>
        <taxon>Viridiplantae</taxon>
        <taxon>Streptophyta</taxon>
        <taxon>Embryophyta</taxon>
        <taxon>Tracheophyta</taxon>
        <taxon>Spermatophyta</taxon>
        <taxon>Magnoliopsida</taxon>
        <taxon>eudicotyledons</taxon>
        <taxon>Gunneridae</taxon>
        <taxon>Pentapetalae</taxon>
        <taxon>rosids</taxon>
        <taxon>malvids</taxon>
        <taxon>Brassicales</taxon>
        <taxon>Brassicaceae</taxon>
        <taxon>Brassiceae</taxon>
        <taxon>Brassica</taxon>
    </lineage>
</organism>
<feature type="region of interest" description="Disordered" evidence="1">
    <location>
        <begin position="365"/>
        <end position="392"/>
    </location>
</feature>
<reference evidence="2 3" key="1">
    <citation type="journal article" date="2014" name="Genome Biol.">
        <title>Transcriptome and methylome profiling reveals relics of genome dominance in the mesopolyploid Brassica oleracea.</title>
        <authorList>
            <person name="Parkin I.A."/>
            <person name="Koh C."/>
            <person name="Tang H."/>
            <person name="Robinson S.J."/>
            <person name="Kagale S."/>
            <person name="Clarke W.E."/>
            <person name="Town C.D."/>
            <person name="Nixon J."/>
            <person name="Krishnakumar V."/>
            <person name="Bidwell S.L."/>
            <person name="Denoeud F."/>
            <person name="Belcram H."/>
            <person name="Links M.G."/>
            <person name="Just J."/>
            <person name="Clarke C."/>
            <person name="Bender T."/>
            <person name="Huebert T."/>
            <person name="Mason A.S."/>
            <person name="Pires J.C."/>
            <person name="Barker G."/>
            <person name="Moore J."/>
            <person name="Walley P.G."/>
            <person name="Manoli S."/>
            <person name="Batley J."/>
            <person name="Edwards D."/>
            <person name="Nelson M.N."/>
            <person name="Wang X."/>
            <person name="Paterson A.H."/>
            <person name="King G."/>
            <person name="Bancroft I."/>
            <person name="Chalhoub B."/>
            <person name="Sharpe A.G."/>
        </authorList>
    </citation>
    <scope>NUCLEOTIDE SEQUENCE</scope>
    <source>
        <strain evidence="2 3">cv. TO1000</strain>
    </source>
</reference>
<accession>A0A0D3A913</accession>
<feature type="compositionally biased region" description="Basic residues" evidence="1">
    <location>
        <begin position="379"/>
        <end position="391"/>
    </location>
</feature>
<evidence type="ECO:0000256" key="1">
    <source>
        <dbReference type="SAM" id="MobiDB-lite"/>
    </source>
</evidence>
<sequence length="468" mass="53086">MSTKSIKRRSIHPTLIGTIHLESIDTVHPGTVHSDIVHPSTVHLDTVHQPSIGTVHPPSIDTVHRDIVHRNTVHRDTVHRGTIHRGTIHHGTVHPMTDTTCVETEMIEVLILKVDENEMLRNAVGVVIPDLIDVAEKNDFDLNREWFNEQMKLHEEKKLTLVIKPQHRSTPPSHRRSTPAPPKLSTPRPHHRSSSPPHCRYHHLIVDTTSSALIDADSCYLSTPLEIPERSSCPQDIADSAQKGTDVPSYYPSQYVEKVITIEDFVELEEFLELDDGEQLGDLDSSREVIMEDFLELEEWLDSEKKLEASQRRGLRFRCEVDNGPTEAVSRDTNKPTSIDITTSPSIDTSRESEQNEYEVCGNLFDGETTTRSDNSGGNKKRNWKKRKRTKGGSQLSLISHFSDGVRKSRVRNRCFSQPFTKLRALLIAEMIDKRRRVYGGGFHARMIKLQRADIETCFGACSHSHPD</sequence>
<dbReference type="Proteomes" id="UP000032141">
    <property type="component" value="Chromosome C1"/>
</dbReference>
<feature type="region of interest" description="Disordered" evidence="1">
    <location>
        <begin position="161"/>
        <end position="199"/>
    </location>
</feature>
<protein>
    <submittedName>
        <fullName evidence="2">Uncharacterized protein</fullName>
    </submittedName>
</protein>